<dbReference type="NCBIfam" id="TIGR01317">
    <property type="entry name" value="GOGAT_sm_gam"/>
    <property type="match status" value="1"/>
</dbReference>
<dbReference type="Pfam" id="PF07992">
    <property type="entry name" value="Pyr_redox_2"/>
    <property type="match status" value="1"/>
</dbReference>
<dbReference type="GO" id="GO:0016639">
    <property type="term" value="F:oxidoreductase activity, acting on the CH-NH2 group of donors, NAD or NADP as acceptor"/>
    <property type="evidence" value="ECO:0007669"/>
    <property type="project" value="InterPro"/>
</dbReference>
<evidence type="ECO:0000313" key="2">
    <source>
        <dbReference type="EMBL" id="JAD99520.1"/>
    </source>
</evidence>
<dbReference type="InterPro" id="IPR006005">
    <property type="entry name" value="Glut_synth_ssu1"/>
</dbReference>
<dbReference type="Gene3D" id="3.40.50.720">
    <property type="entry name" value="NAD(P)-binding Rossmann-like Domain"/>
    <property type="match status" value="1"/>
</dbReference>
<proteinExistence type="predicted"/>
<dbReference type="Gene3D" id="3.50.50.60">
    <property type="entry name" value="FAD/NAD(P)-binding domain"/>
    <property type="match status" value="1"/>
</dbReference>
<evidence type="ECO:0000259" key="1">
    <source>
        <dbReference type="Pfam" id="PF07992"/>
    </source>
</evidence>
<dbReference type="SUPFAM" id="SSF46548">
    <property type="entry name" value="alpha-helical ferredoxin"/>
    <property type="match status" value="1"/>
</dbReference>
<organism evidence="2">
    <name type="scientific">Arundo donax</name>
    <name type="common">Giant reed</name>
    <name type="synonym">Donax arundinaceus</name>
    <dbReference type="NCBI Taxonomy" id="35708"/>
    <lineage>
        <taxon>Eukaryota</taxon>
        <taxon>Viridiplantae</taxon>
        <taxon>Streptophyta</taxon>
        <taxon>Embryophyta</taxon>
        <taxon>Tracheophyta</taxon>
        <taxon>Spermatophyta</taxon>
        <taxon>Magnoliopsida</taxon>
        <taxon>Liliopsida</taxon>
        <taxon>Poales</taxon>
        <taxon>Poaceae</taxon>
        <taxon>PACMAD clade</taxon>
        <taxon>Arundinoideae</taxon>
        <taxon>Arundineae</taxon>
        <taxon>Arundo</taxon>
    </lineage>
</organism>
<dbReference type="PANTHER" id="PTHR43100">
    <property type="entry name" value="GLUTAMATE SYNTHASE [NADPH] SMALL CHAIN"/>
    <property type="match status" value="1"/>
</dbReference>
<dbReference type="InterPro" id="IPR036188">
    <property type="entry name" value="FAD/NAD-bd_sf"/>
</dbReference>
<protein>
    <recommendedName>
        <fullName evidence="1">FAD/NAD(P)-binding domain-containing protein</fullName>
    </recommendedName>
</protein>
<dbReference type="AlphaFoldDB" id="A0A0A9ENS6"/>
<dbReference type="SUPFAM" id="SSF51905">
    <property type="entry name" value="FAD/NAD(P)-binding domain"/>
    <property type="match status" value="1"/>
</dbReference>
<feature type="domain" description="FAD/NAD(P)-binding" evidence="1">
    <location>
        <begin position="41"/>
        <end position="366"/>
    </location>
</feature>
<dbReference type="InterPro" id="IPR051394">
    <property type="entry name" value="Glutamate_Synthase"/>
</dbReference>
<accession>A0A0A9ENS6</accession>
<dbReference type="FunFam" id="3.50.50.60:FF:000022">
    <property type="entry name" value="Glutamate synthase [NADH], amyloplastic"/>
    <property type="match status" value="1"/>
</dbReference>
<dbReference type="GO" id="GO:0006537">
    <property type="term" value="P:glutamate biosynthetic process"/>
    <property type="evidence" value="ECO:0007669"/>
    <property type="project" value="InterPro"/>
</dbReference>
<name>A0A0A9ENS6_ARUDO</name>
<reference evidence="2" key="1">
    <citation type="submission" date="2014-09" db="EMBL/GenBank/DDBJ databases">
        <authorList>
            <person name="Magalhaes I.L.F."/>
            <person name="Oliveira U."/>
            <person name="Santos F.R."/>
            <person name="Vidigal T.H.D.A."/>
            <person name="Brescovit A.D."/>
            <person name="Santos A.J."/>
        </authorList>
    </citation>
    <scope>NUCLEOTIDE SEQUENCE</scope>
    <source>
        <tissue evidence="2">Shoot tissue taken approximately 20 cm above the soil surface</tissue>
    </source>
</reference>
<reference evidence="2" key="2">
    <citation type="journal article" date="2015" name="Data Brief">
        <title>Shoot transcriptome of the giant reed, Arundo donax.</title>
        <authorList>
            <person name="Barrero R.A."/>
            <person name="Guerrero F.D."/>
            <person name="Moolhuijzen P."/>
            <person name="Goolsby J.A."/>
            <person name="Tidwell J."/>
            <person name="Bellgard S.E."/>
            <person name="Bellgard M.I."/>
        </authorList>
    </citation>
    <scope>NUCLEOTIDE SEQUENCE</scope>
    <source>
        <tissue evidence="2">Shoot tissue taken approximately 20 cm above the soil surface</tissue>
    </source>
</reference>
<dbReference type="InterPro" id="IPR023753">
    <property type="entry name" value="FAD/NAD-binding_dom"/>
</dbReference>
<dbReference type="EMBL" id="GBRH01198375">
    <property type="protein sequence ID" value="JAD99520.1"/>
    <property type="molecule type" value="Transcribed_RNA"/>
</dbReference>
<sequence>MCIWHYRESSISIKSIECAIIDKGFKEGWMVRRPPLHRTGKKVAIVGSGPTGLAAADQLNKMGHFATVFERANRIGGLMMYGVPNMKADKVGIIQRRVDLTAEEGITFVVNAHVGTDPLYYIERLRSDNDAVILACGATRPRDLPIPGRELSGIHFAMEFLHANTKSLLDSNLEDGNYISARGKNVVVIGGGDTGTDCIGTSIRHGCSYLVNLELLPEPPRERAPDNPWPQWPRIFRIDYGHQEAASRFGKDPRTYQILTKRFIGDGNGNVKALEVVRVEWGKVDGRFQFKEVEGSQEIIEADLVLLAMGFLGPEAVIAEKLGLEQDTRSNFKAQFGNFATNVEGVFAAGDCRRGQSLVVWAISEGREAAAAVDKYLSRDQVNAAEVIATPSPSEGLVQPVAA</sequence>
<dbReference type="PANTHER" id="PTHR43100:SF1">
    <property type="entry name" value="GLUTAMATE SYNTHASE [NADPH] SMALL CHAIN"/>
    <property type="match status" value="1"/>
</dbReference>
<dbReference type="FunFam" id="3.40.50.720:FF:000113">
    <property type="entry name" value="Glutamate synthase [NADH], amyloplastic"/>
    <property type="match status" value="1"/>
</dbReference>
<dbReference type="PRINTS" id="PR00419">
    <property type="entry name" value="ADXRDTASE"/>
</dbReference>